<evidence type="ECO:0000256" key="6">
    <source>
        <dbReference type="RuleBase" id="RU363034"/>
    </source>
</evidence>
<keyword evidence="2 6" id="KW-0645">Protease</keyword>
<dbReference type="Gene3D" id="2.40.10.10">
    <property type="entry name" value="Trypsin-like serine proteases"/>
    <property type="match status" value="2"/>
</dbReference>
<reference evidence="8" key="1">
    <citation type="journal article" date="2023" name="bioRxiv">
        <title>Scaffold-level genome assemblies of two parasitoid biocontrol wasps reveal the parthenogenesis mechanism and an associated novel virus.</title>
        <authorList>
            <person name="Inwood S."/>
            <person name="Skelly J."/>
            <person name="Guhlin J."/>
            <person name="Harrop T."/>
            <person name="Goldson S."/>
            <person name="Dearden P."/>
        </authorList>
    </citation>
    <scope>NUCLEOTIDE SEQUENCE</scope>
    <source>
        <strain evidence="8">Irish</strain>
        <tissue evidence="8">Whole body</tissue>
    </source>
</reference>
<dbReference type="AlphaFoldDB" id="A0AA39FXJ4"/>
<evidence type="ECO:0000256" key="4">
    <source>
        <dbReference type="ARBA" id="ARBA00022825"/>
    </source>
</evidence>
<dbReference type="InterPro" id="IPR001314">
    <property type="entry name" value="Peptidase_S1A"/>
</dbReference>
<evidence type="ECO:0000256" key="1">
    <source>
        <dbReference type="ARBA" id="ARBA00007664"/>
    </source>
</evidence>
<name>A0AA39FXJ4_9HYME</name>
<dbReference type="SUPFAM" id="SSF50494">
    <property type="entry name" value="Trypsin-like serine proteases"/>
    <property type="match status" value="1"/>
</dbReference>
<feature type="domain" description="Peptidase S1" evidence="7">
    <location>
        <begin position="23"/>
        <end position="248"/>
    </location>
</feature>
<sequence>MLKYVFAIGAIAILSDAKPPQKIIGGDVVISNEFPFIVSIRIDGQHHCSGSIISSKHILTAAHCVVHLDNSIYPKLCVISGTISSINGGESHQVKLIRYHESFNTLDKSSPNDIAIIELEKPMIFNAAQHEISIASSANWNGGRGIAIGWGFRAVNLPFMSPELRKVELEIIGPKQCQYLSSTQLWTHQICARGYPGYGTCIGDSGGPLIYNNELIGVLSYGTPCAVGKPDVFTSTYHYYHWIYRNMA</sequence>
<dbReference type="InterPro" id="IPR018114">
    <property type="entry name" value="TRYPSIN_HIS"/>
</dbReference>
<dbReference type="PROSITE" id="PS00134">
    <property type="entry name" value="TRYPSIN_HIS"/>
    <property type="match status" value="1"/>
</dbReference>
<dbReference type="EMBL" id="JAQQBS010000001">
    <property type="protein sequence ID" value="KAK0177320.1"/>
    <property type="molecule type" value="Genomic_DNA"/>
</dbReference>
<dbReference type="InterPro" id="IPR043504">
    <property type="entry name" value="Peptidase_S1_PA_chymotrypsin"/>
</dbReference>
<dbReference type="PANTHER" id="PTHR24276:SF96">
    <property type="entry name" value="PEPTIDASE S1 DOMAIN-CONTAINING PROTEIN"/>
    <property type="match status" value="1"/>
</dbReference>
<dbReference type="Proteomes" id="UP001168990">
    <property type="component" value="Unassembled WGS sequence"/>
</dbReference>
<dbReference type="GO" id="GO:0004252">
    <property type="term" value="F:serine-type endopeptidase activity"/>
    <property type="evidence" value="ECO:0007669"/>
    <property type="project" value="InterPro"/>
</dbReference>
<dbReference type="InterPro" id="IPR001254">
    <property type="entry name" value="Trypsin_dom"/>
</dbReference>
<protein>
    <recommendedName>
        <fullName evidence="7">Peptidase S1 domain-containing protein</fullName>
    </recommendedName>
</protein>
<evidence type="ECO:0000256" key="2">
    <source>
        <dbReference type="ARBA" id="ARBA00022670"/>
    </source>
</evidence>
<organism evidence="8 9">
    <name type="scientific">Microctonus aethiopoides</name>
    <dbReference type="NCBI Taxonomy" id="144406"/>
    <lineage>
        <taxon>Eukaryota</taxon>
        <taxon>Metazoa</taxon>
        <taxon>Ecdysozoa</taxon>
        <taxon>Arthropoda</taxon>
        <taxon>Hexapoda</taxon>
        <taxon>Insecta</taxon>
        <taxon>Pterygota</taxon>
        <taxon>Neoptera</taxon>
        <taxon>Endopterygota</taxon>
        <taxon>Hymenoptera</taxon>
        <taxon>Apocrita</taxon>
        <taxon>Ichneumonoidea</taxon>
        <taxon>Braconidae</taxon>
        <taxon>Euphorinae</taxon>
        <taxon>Microctonus</taxon>
    </lineage>
</organism>
<evidence type="ECO:0000313" key="8">
    <source>
        <dbReference type="EMBL" id="KAK0177320.1"/>
    </source>
</evidence>
<dbReference type="GO" id="GO:0006508">
    <property type="term" value="P:proteolysis"/>
    <property type="evidence" value="ECO:0007669"/>
    <property type="project" value="UniProtKB-KW"/>
</dbReference>
<dbReference type="InterPro" id="IPR050430">
    <property type="entry name" value="Peptidase_S1"/>
</dbReference>
<dbReference type="PROSITE" id="PS50240">
    <property type="entry name" value="TRYPSIN_DOM"/>
    <property type="match status" value="1"/>
</dbReference>
<dbReference type="PANTHER" id="PTHR24276">
    <property type="entry name" value="POLYSERASE-RELATED"/>
    <property type="match status" value="1"/>
</dbReference>
<proteinExistence type="inferred from homology"/>
<dbReference type="PRINTS" id="PR00722">
    <property type="entry name" value="CHYMOTRYPSIN"/>
</dbReference>
<dbReference type="Pfam" id="PF00089">
    <property type="entry name" value="Trypsin"/>
    <property type="match status" value="1"/>
</dbReference>
<evidence type="ECO:0000259" key="7">
    <source>
        <dbReference type="PROSITE" id="PS50240"/>
    </source>
</evidence>
<dbReference type="FunFam" id="2.40.10.10:FF:000068">
    <property type="entry name" value="transmembrane protease serine 2"/>
    <property type="match status" value="1"/>
</dbReference>
<gene>
    <name evidence="8" type="ORF">PV328_001388</name>
</gene>
<evidence type="ECO:0000313" key="9">
    <source>
        <dbReference type="Proteomes" id="UP001168990"/>
    </source>
</evidence>
<dbReference type="InterPro" id="IPR033116">
    <property type="entry name" value="TRYPSIN_SER"/>
</dbReference>
<reference evidence="8" key="2">
    <citation type="submission" date="2023-03" db="EMBL/GenBank/DDBJ databases">
        <authorList>
            <person name="Inwood S.N."/>
            <person name="Skelly J.G."/>
            <person name="Guhlin J."/>
            <person name="Harrop T.W.R."/>
            <person name="Goldson S.G."/>
            <person name="Dearden P.K."/>
        </authorList>
    </citation>
    <scope>NUCLEOTIDE SEQUENCE</scope>
    <source>
        <strain evidence="8">Irish</strain>
        <tissue evidence="8">Whole body</tissue>
    </source>
</reference>
<dbReference type="CDD" id="cd00190">
    <property type="entry name" value="Tryp_SPc"/>
    <property type="match status" value="1"/>
</dbReference>
<keyword evidence="4 6" id="KW-0720">Serine protease</keyword>
<comment type="similarity">
    <text evidence="1">Belongs to the peptidase S1 family.</text>
</comment>
<keyword evidence="5" id="KW-1015">Disulfide bond</keyword>
<dbReference type="SMART" id="SM00020">
    <property type="entry name" value="Tryp_SPc"/>
    <property type="match status" value="1"/>
</dbReference>
<dbReference type="InterPro" id="IPR009003">
    <property type="entry name" value="Peptidase_S1_PA"/>
</dbReference>
<keyword evidence="9" id="KW-1185">Reference proteome</keyword>
<dbReference type="PROSITE" id="PS00135">
    <property type="entry name" value="TRYPSIN_SER"/>
    <property type="match status" value="1"/>
</dbReference>
<evidence type="ECO:0000256" key="5">
    <source>
        <dbReference type="ARBA" id="ARBA00023157"/>
    </source>
</evidence>
<keyword evidence="3 6" id="KW-0378">Hydrolase</keyword>
<evidence type="ECO:0000256" key="3">
    <source>
        <dbReference type="ARBA" id="ARBA00022801"/>
    </source>
</evidence>
<comment type="caution">
    <text evidence="8">The sequence shown here is derived from an EMBL/GenBank/DDBJ whole genome shotgun (WGS) entry which is preliminary data.</text>
</comment>
<accession>A0AA39FXJ4</accession>